<dbReference type="SMART" id="SM01230">
    <property type="entry name" value="Gln-synt_C"/>
    <property type="match status" value="1"/>
</dbReference>
<dbReference type="SUPFAM" id="SSF54368">
    <property type="entry name" value="Glutamine synthetase, N-terminal domain"/>
    <property type="match status" value="1"/>
</dbReference>
<protein>
    <recommendedName>
        <fullName evidence="5">GS catalytic domain-containing protein</fullName>
    </recommendedName>
</protein>
<accession>A0ABR5ND71</accession>
<dbReference type="InterPro" id="IPR036651">
    <property type="entry name" value="Gln_synt_N_sf"/>
</dbReference>
<organism evidence="6 7">
    <name type="scientific">Brevibacillus choshinensis</name>
    <dbReference type="NCBI Taxonomy" id="54911"/>
    <lineage>
        <taxon>Bacteria</taxon>
        <taxon>Bacillati</taxon>
        <taxon>Bacillota</taxon>
        <taxon>Bacilli</taxon>
        <taxon>Bacillales</taxon>
        <taxon>Paenibacillaceae</taxon>
        <taxon>Brevibacillus</taxon>
    </lineage>
</organism>
<sequence>MSTLGKLDLAALKDQYQNGTIDMITVAGVDMQGKLFGKKVPVRYFLDDAISGIHTCAINFIWDVSLKYAENYKFCNFDTGLHDIKVVPDLSTLRTYPWIPKNAVVLGDIYNKDGSEVTIAPRNILKKQLAKAEALGYRSYAASEIEFHIFKETIDSAREKNFSNLQPLFSYPVDYSIYRLNVDDWFLGQLARYLEEAGIPVEALKGEWGNGQVELNVQYAEALEMADRTAIYKNGIKEIAALNNLMVTFMAKHDTDASGSSGHTHISLWDLEGNNMFYDANHPYKLSDTGRYFLGGMMALAPEFMLFYAPFINSYKRLANTGGAPNTQTWGEDNRTTAFRVDGHGKSCRIENRVPGSDANHYLVLAACLASGLYGIEHKIDIEAPTKGDASSAPGVKRLPSNLAEAIQKLSQSKIARELFGDDVVEHYLTAANNELNDYFLEVTDWERKKYFEFI</sequence>
<dbReference type="PANTHER" id="PTHR43785:SF12">
    <property type="entry name" value="TYPE-1 GLUTAMINE SYNTHETASE 2"/>
    <property type="match status" value="1"/>
</dbReference>
<dbReference type="Gene3D" id="3.30.590.10">
    <property type="entry name" value="Glutamine synthetase/guanido kinase, catalytic domain"/>
    <property type="match status" value="1"/>
</dbReference>
<dbReference type="InterPro" id="IPR008146">
    <property type="entry name" value="Gln_synth_cat_dom"/>
</dbReference>
<evidence type="ECO:0000259" key="5">
    <source>
        <dbReference type="PROSITE" id="PS51987"/>
    </source>
</evidence>
<gene>
    <name evidence="6" type="ORF">AN963_07035</name>
</gene>
<evidence type="ECO:0000313" key="7">
    <source>
        <dbReference type="Proteomes" id="UP000051063"/>
    </source>
</evidence>
<evidence type="ECO:0000313" key="6">
    <source>
        <dbReference type="EMBL" id="KQL49492.1"/>
    </source>
</evidence>
<comment type="caution">
    <text evidence="6">The sequence shown here is derived from an EMBL/GenBank/DDBJ whole genome shotgun (WGS) entry which is preliminary data.</text>
</comment>
<reference evidence="6 7" key="1">
    <citation type="submission" date="2015-09" db="EMBL/GenBank/DDBJ databases">
        <title>Genome sequencing project for genomic taxonomy and phylogenomics of Bacillus-like bacteria.</title>
        <authorList>
            <person name="Liu B."/>
            <person name="Wang J."/>
            <person name="Zhu Y."/>
            <person name="Liu G."/>
            <person name="Chen Q."/>
            <person name="Chen Z."/>
            <person name="Lan J."/>
            <person name="Che J."/>
            <person name="Ge C."/>
            <person name="Shi H."/>
            <person name="Pan Z."/>
            <person name="Liu X."/>
        </authorList>
    </citation>
    <scope>NUCLEOTIDE SEQUENCE [LARGE SCALE GENOMIC DNA]</scope>
    <source>
        <strain evidence="6 7">DSM 8552</strain>
    </source>
</reference>
<evidence type="ECO:0000256" key="3">
    <source>
        <dbReference type="PROSITE-ProRule" id="PRU01331"/>
    </source>
</evidence>
<dbReference type="Gene3D" id="3.10.20.70">
    <property type="entry name" value="Glutamine synthetase, N-terminal domain"/>
    <property type="match status" value="1"/>
</dbReference>
<dbReference type="PROSITE" id="PS51987">
    <property type="entry name" value="GS_CATALYTIC"/>
    <property type="match status" value="1"/>
</dbReference>
<dbReference type="Pfam" id="PF00120">
    <property type="entry name" value="Gln-synt_C"/>
    <property type="match status" value="1"/>
</dbReference>
<dbReference type="PANTHER" id="PTHR43785">
    <property type="entry name" value="GAMMA-GLUTAMYLPUTRESCINE SYNTHETASE"/>
    <property type="match status" value="1"/>
</dbReference>
<evidence type="ECO:0000256" key="4">
    <source>
        <dbReference type="RuleBase" id="RU000384"/>
    </source>
</evidence>
<name>A0ABR5ND71_BRECH</name>
<evidence type="ECO:0000256" key="2">
    <source>
        <dbReference type="ARBA" id="ARBA00022598"/>
    </source>
</evidence>
<dbReference type="Proteomes" id="UP000051063">
    <property type="component" value="Unassembled WGS sequence"/>
</dbReference>
<feature type="domain" description="GS catalytic" evidence="5">
    <location>
        <begin position="121"/>
        <end position="455"/>
    </location>
</feature>
<proteinExistence type="inferred from homology"/>
<comment type="similarity">
    <text evidence="1 3 4">Belongs to the glutamine synthetase family.</text>
</comment>
<dbReference type="SUPFAM" id="SSF55931">
    <property type="entry name" value="Glutamine synthetase/guanido kinase"/>
    <property type="match status" value="1"/>
</dbReference>
<dbReference type="EMBL" id="LJJB01000007">
    <property type="protein sequence ID" value="KQL49492.1"/>
    <property type="molecule type" value="Genomic_DNA"/>
</dbReference>
<dbReference type="InterPro" id="IPR014746">
    <property type="entry name" value="Gln_synth/guanido_kin_cat_dom"/>
</dbReference>
<evidence type="ECO:0000256" key="1">
    <source>
        <dbReference type="ARBA" id="ARBA00009897"/>
    </source>
</evidence>
<keyword evidence="7" id="KW-1185">Reference proteome</keyword>
<keyword evidence="2" id="KW-0436">Ligase</keyword>